<sequence length="210" mass="25050">MESRESSFKQGLVLHFRGYTISPRSGTIDEGGVIIITDHPLCRYRKRESRKRESRESSFKQGLVLRFRGYTISPRRLEEMASERAQMCELRKNIHGLTQALNIVIHAEGRIGAEDLYGNFQRMNSSEFNRTPDLDEAENWVKAMEQILRACNVRTRRQSFWQHSNWWEVPSRHLPNMDIEWDEFLELFNTKYFFGRIREKKEKEFTDLNQ</sequence>
<name>A0A843V3V4_COLES</name>
<protein>
    <submittedName>
        <fullName evidence="1">Uncharacterized protein</fullName>
    </submittedName>
</protein>
<gene>
    <name evidence="1" type="ORF">Taro_022464</name>
</gene>
<dbReference type="Proteomes" id="UP000652761">
    <property type="component" value="Unassembled WGS sequence"/>
</dbReference>
<evidence type="ECO:0000313" key="1">
    <source>
        <dbReference type="EMBL" id="MQL89876.1"/>
    </source>
</evidence>
<dbReference type="AlphaFoldDB" id="A0A843V3V4"/>
<proteinExistence type="predicted"/>
<dbReference type="EMBL" id="NMUH01001186">
    <property type="protein sequence ID" value="MQL89876.1"/>
    <property type="molecule type" value="Genomic_DNA"/>
</dbReference>
<organism evidence="1 2">
    <name type="scientific">Colocasia esculenta</name>
    <name type="common">Wild taro</name>
    <name type="synonym">Arum esculentum</name>
    <dbReference type="NCBI Taxonomy" id="4460"/>
    <lineage>
        <taxon>Eukaryota</taxon>
        <taxon>Viridiplantae</taxon>
        <taxon>Streptophyta</taxon>
        <taxon>Embryophyta</taxon>
        <taxon>Tracheophyta</taxon>
        <taxon>Spermatophyta</taxon>
        <taxon>Magnoliopsida</taxon>
        <taxon>Liliopsida</taxon>
        <taxon>Araceae</taxon>
        <taxon>Aroideae</taxon>
        <taxon>Colocasieae</taxon>
        <taxon>Colocasia</taxon>
    </lineage>
</organism>
<accession>A0A843V3V4</accession>
<reference evidence="1" key="1">
    <citation type="submission" date="2017-07" db="EMBL/GenBank/DDBJ databases">
        <title>Taro Niue Genome Assembly and Annotation.</title>
        <authorList>
            <person name="Atibalentja N."/>
            <person name="Keating K."/>
            <person name="Fields C.J."/>
        </authorList>
    </citation>
    <scope>NUCLEOTIDE SEQUENCE</scope>
    <source>
        <strain evidence="1">Niue_2</strain>
        <tissue evidence="1">Leaf</tissue>
    </source>
</reference>
<keyword evidence="2" id="KW-1185">Reference proteome</keyword>
<comment type="caution">
    <text evidence="1">The sequence shown here is derived from an EMBL/GenBank/DDBJ whole genome shotgun (WGS) entry which is preliminary data.</text>
</comment>
<evidence type="ECO:0000313" key="2">
    <source>
        <dbReference type="Proteomes" id="UP000652761"/>
    </source>
</evidence>
<dbReference type="OrthoDB" id="786614at2759"/>